<dbReference type="EMBL" id="UYRR01033295">
    <property type="protein sequence ID" value="VDK58391.1"/>
    <property type="molecule type" value="Genomic_DNA"/>
</dbReference>
<keyword evidence="1" id="KW-0812">Transmembrane</keyword>
<evidence type="ECO:0000256" key="1">
    <source>
        <dbReference type="SAM" id="Phobius"/>
    </source>
</evidence>
<gene>
    <name evidence="2" type="ORF">ASIM_LOCUS16665</name>
</gene>
<keyword evidence="3" id="KW-1185">Reference proteome</keyword>
<reference evidence="4" key="1">
    <citation type="submission" date="2017-02" db="UniProtKB">
        <authorList>
            <consortium name="WormBaseParasite"/>
        </authorList>
    </citation>
    <scope>IDENTIFICATION</scope>
</reference>
<organism evidence="4">
    <name type="scientific">Anisakis simplex</name>
    <name type="common">Herring worm</name>
    <dbReference type="NCBI Taxonomy" id="6269"/>
    <lineage>
        <taxon>Eukaryota</taxon>
        <taxon>Metazoa</taxon>
        <taxon>Ecdysozoa</taxon>
        <taxon>Nematoda</taxon>
        <taxon>Chromadorea</taxon>
        <taxon>Rhabditida</taxon>
        <taxon>Spirurina</taxon>
        <taxon>Ascaridomorpha</taxon>
        <taxon>Ascaridoidea</taxon>
        <taxon>Anisakidae</taxon>
        <taxon>Anisakis</taxon>
        <taxon>Anisakis simplex complex</taxon>
    </lineage>
</organism>
<dbReference type="OrthoDB" id="5826678at2759"/>
<keyword evidence="1" id="KW-0472">Membrane</keyword>
<sequence length="180" mass="21069">MSSLSRLMMAKNLRCVVRQRFIWIPLSDLSTSAIANGASRPAPALRQLKVPEHEKGHFKYERDWSRDGQYIAQKPGDTPSRVLLRRLGHAYEIYPILFLIGVWAVLFCGIVYISFDKIEVWVDRTSSKSPWAWERIRNNYWKQHTLTFDKEGVSHKRCLMMEQLQDEMLKAAKERAENSE</sequence>
<protein>
    <submittedName>
        <fullName evidence="2 4">Uncharacterized protein</fullName>
    </submittedName>
</protein>
<proteinExistence type="predicted"/>
<keyword evidence="1" id="KW-1133">Transmembrane helix</keyword>
<accession>A0A0M3K8G7</accession>
<dbReference type="Proteomes" id="UP000267096">
    <property type="component" value="Unassembled WGS sequence"/>
</dbReference>
<evidence type="ECO:0000313" key="2">
    <source>
        <dbReference type="EMBL" id="VDK58391.1"/>
    </source>
</evidence>
<feature type="transmembrane region" description="Helical" evidence="1">
    <location>
        <begin position="93"/>
        <end position="115"/>
    </location>
</feature>
<dbReference type="WBParaSite" id="ASIM_0001725801-mRNA-1">
    <property type="protein sequence ID" value="ASIM_0001725801-mRNA-1"/>
    <property type="gene ID" value="ASIM_0001725801"/>
</dbReference>
<dbReference type="AlphaFoldDB" id="A0A0M3K8G7"/>
<reference evidence="2 3" key="2">
    <citation type="submission" date="2018-11" db="EMBL/GenBank/DDBJ databases">
        <authorList>
            <consortium name="Pathogen Informatics"/>
        </authorList>
    </citation>
    <scope>NUCLEOTIDE SEQUENCE [LARGE SCALE GENOMIC DNA]</scope>
</reference>
<evidence type="ECO:0000313" key="4">
    <source>
        <dbReference type="WBParaSite" id="ASIM_0001725801-mRNA-1"/>
    </source>
</evidence>
<name>A0A0M3K8G7_ANISI</name>
<evidence type="ECO:0000313" key="3">
    <source>
        <dbReference type="Proteomes" id="UP000267096"/>
    </source>
</evidence>